<evidence type="ECO:0000256" key="3">
    <source>
        <dbReference type="SAM" id="MobiDB-lite"/>
    </source>
</evidence>
<dbReference type="SMART" id="SM00674">
    <property type="entry name" value="CENPB"/>
    <property type="match status" value="1"/>
</dbReference>
<dbReference type="Gene3D" id="1.10.10.60">
    <property type="entry name" value="Homeodomain-like"/>
    <property type="match status" value="1"/>
</dbReference>
<evidence type="ECO:0000313" key="6">
    <source>
        <dbReference type="Proteomes" id="UP001219518"/>
    </source>
</evidence>
<comment type="subcellular location">
    <subcellularLocation>
        <location evidence="1">Nucleus</location>
    </subcellularLocation>
</comment>
<reference evidence="5" key="1">
    <citation type="submission" date="2021-07" db="EMBL/GenBank/DDBJ databases">
        <authorList>
            <person name="Catto M.A."/>
            <person name="Jacobson A."/>
            <person name="Kennedy G."/>
            <person name="Labadie P."/>
            <person name="Hunt B.G."/>
            <person name="Srinivasan R."/>
        </authorList>
    </citation>
    <scope>NUCLEOTIDE SEQUENCE</scope>
    <source>
        <strain evidence="5">PL_HMW_Pooled</strain>
        <tissue evidence="5">Head</tissue>
    </source>
</reference>
<gene>
    <name evidence="5" type="ORF">KUF71_011707</name>
</gene>
<evidence type="ECO:0000313" key="5">
    <source>
        <dbReference type="EMBL" id="KAK3922233.1"/>
    </source>
</evidence>
<dbReference type="InterPro" id="IPR006600">
    <property type="entry name" value="HTH_CenpB_DNA-bd_dom"/>
</dbReference>
<protein>
    <submittedName>
        <fullName evidence="5">Tigger transposable element-derived protein 6</fullName>
    </submittedName>
</protein>
<dbReference type="Gene3D" id="3.30.420.10">
    <property type="entry name" value="Ribonuclease H-like superfamily/Ribonuclease H"/>
    <property type="match status" value="1"/>
</dbReference>
<evidence type="ECO:0000256" key="1">
    <source>
        <dbReference type="ARBA" id="ARBA00004123"/>
    </source>
</evidence>
<reference evidence="5" key="2">
    <citation type="journal article" date="2023" name="BMC Genomics">
        <title>Pest status, molecular evolution, and epigenetic factors derived from the genome assembly of Frankliniella fusca, a thysanopteran phytovirus vector.</title>
        <authorList>
            <person name="Catto M.A."/>
            <person name="Labadie P.E."/>
            <person name="Jacobson A.L."/>
            <person name="Kennedy G.G."/>
            <person name="Srinivasan R."/>
            <person name="Hunt B.G."/>
        </authorList>
    </citation>
    <scope>NUCLEOTIDE SEQUENCE</scope>
    <source>
        <strain evidence="5">PL_HMW_Pooled</strain>
    </source>
</reference>
<accession>A0AAE1LJP7</accession>
<dbReference type="Proteomes" id="UP001219518">
    <property type="component" value="Unassembled WGS sequence"/>
</dbReference>
<sequence length="472" mass="53308">MAPYGGEWGRKDIEEKTSQGSLKRKRVKAAKFEDVEEILAEWFHEMRSQHVPVDGLILRAKAKEIAGKNGYGEDFTASNGWITRFQKRNEIKYRKISGESEAVDVVTVDAWKNDILPGVVRGYHSKDVFNCDELGLFYILLPEKSMTHRSETCHGGKHSKERVTILLACNQDGSEKLKPYMIGKSQNPRCFKNVRHFPFLDGKMRTQGRRILLLADNCPAHPKDLEFLTNIKAEYLPPNTTSHTQPLDMGIIKVLKQRYRQKLVRRLITLLSRADSLDPKECKINVFQAMHYIAASWDDISKETIQNCFRKAGLHDSAGEQLGAAASASLHDVDDEDDPDDPPIAFDDCFDAPPGAYSEVTERWEEVQQFFDTTFSFEDFVSSDDFTPVCEVQDIDGIIATLGRGIEGEEDVDSDLESGSDGEEGTPSPDPVTRVKSMSALDTVRHYLYQLSGPEDEVQAMQKQKIHLNLSR</sequence>
<dbReference type="GO" id="GO:0003677">
    <property type="term" value="F:DNA binding"/>
    <property type="evidence" value="ECO:0007669"/>
    <property type="project" value="UniProtKB-KW"/>
</dbReference>
<organism evidence="5 6">
    <name type="scientific">Frankliniella fusca</name>
    <dbReference type="NCBI Taxonomy" id="407009"/>
    <lineage>
        <taxon>Eukaryota</taxon>
        <taxon>Metazoa</taxon>
        <taxon>Ecdysozoa</taxon>
        <taxon>Arthropoda</taxon>
        <taxon>Hexapoda</taxon>
        <taxon>Insecta</taxon>
        <taxon>Pterygota</taxon>
        <taxon>Neoptera</taxon>
        <taxon>Paraneoptera</taxon>
        <taxon>Thysanoptera</taxon>
        <taxon>Terebrantia</taxon>
        <taxon>Thripoidea</taxon>
        <taxon>Thripidae</taxon>
        <taxon>Frankliniella</taxon>
    </lineage>
</organism>
<feature type="domain" description="HTH CENPB-type" evidence="4">
    <location>
        <begin position="23"/>
        <end position="95"/>
    </location>
</feature>
<evidence type="ECO:0000256" key="2">
    <source>
        <dbReference type="ARBA" id="ARBA00023125"/>
    </source>
</evidence>
<feature type="compositionally biased region" description="Acidic residues" evidence="3">
    <location>
        <begin position="408"/>
        <end position="424"/>
    </location>
</feature>
<dbReference type="SUPFAM" id="SSF46689">
    <property type="entry name" value="Homeodomain-like"/>
    <property type="match status" value="1"/>
</dbReference>
<dbReference type="AlphaFoldDB" id="A0AAE1LJP7"/>
<feature type="region of interest" description="Disordered" evidence="3">
    <location>
        <begin position="404"/>
        <end position="434"/>
    </location>
</feature>
<keyword evidence="6" id="KW-1185">Reference proteome</keyword>
<dbReference type="InterPro" id="IPR009057">
    <property type="entry name" value="Homeodomain-like_sf"/>
</dbReference>
<name>A0AAE1LJP7_9NEOP</name>
<evidence type="ECO:0000259" key="4">
    <source>
        <dbReference type="PROSITE" id="PS51253"/>
    </source>
</evidence>
<dbReference type="PROSITE" id="PS51253">
    <property type="entry name" value="HTH_CENPB"/>
    <property type="match status" value="1"/>
</dbReference>
<dbReference type="Pfam" id="PF03221">
    <property type="entry name" value="HTH_Tnp_Tc5"/>
    <property type="match status" value="1"/>
</dbReference>
<dbReference type="PANTHER" id="PTHR19303">
    <property type="entry name" value="TRANSPOSON"/>
    <property type="match status" value="1"/>
</dbReference>
<dbReference type="InterPro" id="IPR050863">
    <property type="entry name" value="CenT-Element_Derived"/>
</dbReference>
<comment type="caution">
    <text evidence="5">The sequence shown here is derived from an EMBL/GenBank/DDBJ whole genome shotgun (WGS) entry which is preliminary data.</text>
</comment>
<dbReference type="InterPro" id="IPR004875">
    <property type="entry name" value="DDE_SF_endonuclease_dom"/>
</dbReference>
<dbReference type="Pfam" id="PF03184">
    <property type="entry name" value="DDE_1"/>
    <property type="match status" value="2"/>
</dbReference>
<dbReference type="EMBL" id="JAHWGI010001078">
    <property type="protein sequence ID" value="KAK3922233.1"/>
    <property type="molecule type" value="Genomic_DNA"/>
</dbReference>
<keyword evidence="2" id="KW-0238">DNA-binding</keyword>
<dbReference type="InterPro" id="IPR036397">
    <property type="entry name" value="RNaseH_sf"/>
</dbReference>
<proteinExistence type="predicted"/>
<dbReference type="PANTHER" id="PTHR19303:SF73">
    <property type="entry name" value="PROTEIN PDC2"/>
    <property type="match status" value="1"/>
</dbReference>
<dbReference type="GO" id="GO:0005634">
    <property type="term" value="C:nucleus"/>
    <property type="evidence" value="ECO:0007669"/>
    <property type="project" value="UniProtKB-SubCell"/>
</dbReference>